<dbReference type="InterPro" id="IPR020557">
    <property type="entry name" value="Fumarate_lyase_CS"/>
</dbReference>
<accession>A0A9E7CRS7</accession>
<reference evidence="3" key="1">
    <citation type="journal article" date="2022" name="G3 (Bethesda)">
        <title>Unveiling the complete genome sequence of Alicyclobacillus acidoterrestris DSM 3922T, a taint-producing strain.</title>
        <authorList>
            <person name="Leonardo I.C."/>
            <person name="Barreto Crespo M.T."/>
            <person name="Gaspar F.B."/>
        </authorList>
    </citation>
    <scope>NUCLEOTIDE SEQUENCE [LARGE SCALE GENOMIC DNA]</scope>
    <source>
        <strain evidence="3">DSM 3922</strain>
    </source>
</reference>
<proteinExistence type="predicted"/>
<dbReference type="InterPro" id="IPR008948">
    <property type="entry name" value="L-Aspartase-like"/>
</dbReference>
<gene>
    <name evidence="2" type="ORF">K1I37_07790</name>
</gene>
<dbReference type="FunFam" id="1.20.200.10:FF:000001">
    <property type="entry name" value="Fumarate hydratase, mitochondrial"/>
    <property type="match status" value="1"/>
</dbReference>
<dbReference type="EC" id="4.3.1.1" evidence="2"/>
<organism evidence="2 3">
    <name type="scientific">Alicyclobacillus acidoterrestris (strain ATCC 49025 / DSM 3922 / CIP 106132 / NCIMB 13137 / GD3B)</name>
    <dbReference type="NCBI Taxonomy" id="1356854"/>
    <lineage>
        <taxon>Bacteria</taxon>
        <taxon>Bacillati</taxon>
        <taxon>Bacillota</taxon>
        <taxon>Bacilli</taxon>
        <taxon>Bacillales</taxon>
        <taxon>Alicyclobacillaceae</taxon>
        <taxon>Alicyclobacillus</taxon>
    </lineage>
</organism>
<dbReference type="Pfam" id="PF00206">
    <property type="entry name" value="Lyase_1"/>
    <property type="match status" value="1"/>
</dbReference>
<dbReference type="InterPro" id="IPR000362">
    <property type="entry name" value="Fumarate_lyase_fam"/>
</dbReference>
<dbReference type="AlphaFoldDB" id="T0BKW9"/>
<dbReference type="GO" id="GO:0005829">
    <property type="term" value="C:cytosol"/>
    <property type="evidence" value="ECO:0007669"/>
    <property type="project" value="TreeGrafter"/>
</dbReference>
<keyword evidence="2" id="KW-0456">Lyase</keyword>
<dbReference type="Gene3D" id="1.10.275.10">
    <property type="entry name" value="Fumarase/aspartase (N-terminal domain)"/>
    <property type="match status" value="1"/>
</dbReference>
<sequence>MSPLQHRTVHDSLGALQIPADAYYGAQTARAIENFPISGLHLHRSFIRAQAIIKWAAAKAHKDLGALPAAKADAICAAAEEVIEGRHREWFQVDVYQAGAGTSQNMNVNEVIASRAAELLGGARGDTSLVHPNDDVNKSQSTNDTFHIAMNIAGMEMLAHQLDPALAALEDALCAKQSEFQHVVKSGRTHLQDAVPLYLGDEFGAYAENIRRHRIWLEQSASNLLAIGMGGNAIGTGVNTPPGFADKATAYIAAYTELAFHRPANPFTFNQNPDEIVLVSGVLRNIAQVLARIANDLRLLASGPRTGFAEIQLPAVQPGSSIMPGKVNPVMAEMLNMVAFQVIGCDTAVAQAGAAGQLELNVMMPVMAANFLHSIHILSSSVRTFTERCIRGIEANETRCLWYAENSLSLATAMNVELGYDRAAEVVKYALAHDTSLREAGAAIGVDADLLAKALDVERIARVAKDLAHPDDAHHPSMNKGAQSAETTDSTTRKTAPKPQGRPFESAD</sequence>
<dbReference type="GO" id="GO:0008797">
    <property type="term" value="F:aspartate ammonia-lyase activity"/>
    <property type="evidence" value="ECO:0007669"/>
    <property type="project" value="UniProtKB-EC"/>
</dbReference>
<dbReference type="InterPro" id="IPR022761">
    <property type="entry name" value="Fumarate_lyase_N"/>
</dbReference>
<dbReference type="RefSeq" id="WP_021297111.1">
    <property type="nucleotide sequence ID" value="NZ_AURB01000145.1"/>
</dbReference>
<name>T0BKW9_ALIAG</name>
<dbReference type="GO" id="GO:0006531">
    <property type="term" value="P:aspartate metabolic process"/>
    <property type="evidence" value="ECO:0007669"/>
    <property type="project" value="TreeGrafter"/>
</dbReference>
<dbReference type="Gene3D" id="1.10.40.30">
    <property type="entry name" value="Fumarase/aspartase (C-terminal domain)"/>
    <property type="match status" value="1"/>
</dbReference>
<dbReference type="InterPro" id="IPR018951">
    <property type="entry name" value="Fumarase_C_C"/>
</dbReference>
<dbReference type="PRINTS" id="PR00149">
    <property type="entry name" value="FUMRATELYASE"/>
</dbReference>
<keyword evidence="3" id="KW-1185">Reference proteome</keyword>
<dbReference type="PROSITE" id="PS00163">
    <property type="entry name" value="FUMARATE_LYASES"/>
    <property type="match status" value="1"/>
</dbReference>
<dbReference type="InterPro" id="IPR051546">
    <property type="entry name" value="Aspartate_Ammonia-Lyase"/>
</dbReference>
<dbReference type="NCBIfam" id="NF008909">
    <property type="entry name" value="PRK12273.1"/>
    <property type="match status" value="1"/>
</dbReference>
<dbReference type="eggNOG" id="COG0114">
    <property type="taxonomic scope" value="Bacteria"/>
</dbReference>
<evidence type="ECO:0000313" key="2">
    <source>
        <dbReference type="EMBL" id="UNO50364.1"/>
    </source>
</evidence>
<dbReference type="KEGG" id="aaco:K1I37_07790"/>
<dbReference type="Gene3D" id="1.20.200.10">
    <property type="entry name" value="Fumarase/aspartase (Central domain)"/>
    <property type="match status" value="1"/>
</dbReference>
<feature type="region of interest" description="Disordered" evidence="1">
    <location>
        <begin position="467"/>
        <end position="508"/>
    </location>
</feature>
<accession>T0BKW9</accession>
<evidence type="ECO:0000313" key="3">
    <source>
        <dbReference type="Proteomes" id="UP000829401"/>
    </source>
</evidence>
<dbReference type="SUPFAM" id="SSF48557">
    <property type="entry name" value="L-aspartase-like"/>
    <property type="match status" value="1"/>
</dbReference>
<dbReference type="Proteomes" id="UP000829401">
    <property type="component" value="Chromosome"/>
</dbReference>
<dbReference type="STRING" id="1356854.N007_10285"/>
<dbReference type="Pfam" id="PF10415">
    <property type="entry name" value="FumaraseC_C"/>
    <property type="match status" value="1"/>
</dbReference>
<evidence type="ECO:0000256" key="1">
    <source>
        <dbReference type="SAM" id="MobiDB-lite"/>
    </source>
</evidence>
<dbReference type="PANTHER" id="PTHR42696">
    <property type="entry name" value="ASPARTATE AMMONIA-LYASE"/>
    <property type="match status" value="1"/>
</dbReference>
<dbReference type="EMBL" id="CP080467">
    <property type="protein sequence ID" value="UNO50364.1"/>
    <property type="molecule type" value="Genomic_DNA"/>
</dbReference>
<dbReference type="PANTHER" id="PTHR42696:SF2">
    <property type="entry name" value="ASPARTATE AMMONIA-LYASE"/>
    <property type="match status" value="1"/>
</dbReference>
<dbReference type="PRINTS" id="PR00145">
    <property type="entry name" value="ARGSUCLYASE"/>
</dbReference>
<dbReference type="InterPro" id="IPR024083">
    <property type="entry name" value="Fumarase/histidase_N"/>
</dbReference>
<protein>
    <submittedName>
        <fullName evidence="2">Aspartate ammonia-lyase</fullName>
        <ecNumber evidence="2">4.3.1.1</ecNumber>
    </submittedName>
</protein>
<feature type="compositionally biased region" description="Polar residues" evidence="1">
    <location>
        <begin position="480"/>
        <end position="494"/>
    </location>
</feature>
<dbReference type="GO" id="GO:0006099">
    <property type="term" value="P:tricarboxylic acid cycle"/>
    <property type="evidence" value="ECO:0007669"/>
    <property type="project" value="InterPro"/>
</dbReference>
<dbReference type="OrthoDB" id="9802809at2"/>
<dbReference type="FunFam" id="1.10.275.10:FF:000001">
    <property type="entry name" value="Fumarate hydratase, mitochondrial"/>
    <property type="match status" value="1"/>
</dbReference>